<dbReference type="AlphaFoldDB" id="X6NFZ5"/>
<dbReference type="InterPro" id="IPR036961">
    <property type="entry name" value="Kinesin_motor_dom_sf"/>
</dbReference>
<feature type="domain" description="Kinesin motor" evidence="9">
    <location>
        <begin position="86"/>
        <end position="414"/>
    </location>
</feature>
<evidence type="ECO:0000313" key="11">
    <source>
        <dbReference type="Proteomes" id="UP000023152"/>
    </source>
</evidence>
<dbReference type="InterPro" id="IPR001752">
    <property type="entry name" value="Kinesin_motor_dom"/>
</dbReference>
<accession>X6NFZ5</accession>
<gene>
    <name evidence="10" type="ORF">RFI_12468</name>
</gene>
<evidence type="ECO:0000256" key="2">
    <source>
        <dbReference type="ARBA" id="ARBA00022741"/>
    </source>
</evidence>
<comment type="similarity">
    <text evidence="6 7">Belongs to the TRAFAC class myosin-kinesin ATPase superfamily. Kinesin family.</text>
</comment>
<dbReference type="EMBL" id="ASPP01009038">
    <property type="protein sequence ID" value="ETO24689.1"/>
    <property type="molecule type" value="Genomic_DNA"/>
</dbReference>
<comment type="caution">
    <text evidence="10">The sequence shown here is derived from an EMBL/GenBank/DDBJ whole genome shotgun (WGS) entry which is preliminary data.</text>
</comment>
<evidence type="ECO:0000259" key="9">
    <source>
        <dbReference type="PROSITE" id="PS50067"/>
    </source>
</evidence>
<keyword evidence="1 7" id="KW-0493">Microtubule</keyword>
<comment type="caution">
    <text evidence="6">Lacks conserved residue(s) required for the propagation of feature annotation.</text>
</comment>
<dbReference type="Gene3D" id="3.40.850.10">
    <property type="entry name" value="Kinesin motor domain"/>
    <property type="match status" value="2"/>
</dbReference>
<keyword evidence="5 7" id="KW-0505">Motor protein</keyword>
<evidence type="ECO:0000256" key="8">
    <source>
        <dbReference type="SAM" id="MobiDB-lite"/>
    </source>
</evidence>
<dbReference type="Proteomes" id="UP000023152">
    <property type="component" value="Unassembled WGS sequence"/>
</dbReference>
<evidence type="ECO:0000256" key="4">
    <source>
        <dbReference type="ARBA" id="ARBA00023054"/>
    </source>
</evidence>
<proteinExistence type="inferred from homology"/>
<dbReference type="GO" id="GO:0007018">
    <property type="term" value="P:microtubule-based movement"/>
    <property type="evidence" value="ECO:0007669"/>
    <property type="project" value="InterPro"/>
</dbReference>
<dbReference type="PROSITE" id="PS50067">
    <property type="entry name" value="KINESIN_MOTOR_2"/>
    <property type="match status" value="1"/>
</dbReference>
<evidence type="ECO:0000256" key="5">
    <source>
        <dbReference type="ARBA" id="ARBA00023175"/>
    </source>
</evidence>
<name>X6NFZ5_RETFI</name>
<evidence type="ECO:0000313" key="10">
    <source>
        <dbReference type="EMBL" id="ETO24689.1"/>
    </source>
</evidence>
<keyword evidence="2 7" id="KW-0547">Nucleotide-binding</keyword>
<feature type="region of interest" description="Disordered" evidence="8">
    <location>
        <begin position="65"/>
        <end position="86"/>
    </location>
</feature>
<evidence type="ECO:0000256" key="7">
    <source>
        <dbReference type="RuleBase" id="RU000394"/>
    </source>
</evidence>
<evidence type="ECO:0000256" key="3">
    <source>
        <dbReference type="ARBA" id="ARBA00022840"/>
    </source>
</evidence>
<evidence type="ECO:0000256" key="1">
    <source>
        <dbReference type="ARBA" id="ARBA00022701"/>
    </source>
</evidence>
<sequence length="414" mass="47453">MEDSELVSEYPTPRVESTRPPVVYAANIAHDKTSENNENEYIVNSDVMNKMEGLLSLDGSILKSNEKESKSQSFDENEDTMASNHHTPHMMRARPLNKKEKAIDSKNILKVVDDQVVVILNPAVATDDYLRANRNREKRYTFDCVFSEQSTQQHVYEKTSKQLIHNVMEGYNATSQYTHNVQLPRNFLYVYTILIFREKESLHFFYYRKREKKKEKNNLFLKKKTTAKQQASEFTYSVTISYLEIYNEFIRDLLVDHSTHLKLREDPLKGTVIANITEIQASNALQILDLLQRGNAHRTTEATDANNHSSRSHAILQIVVQAKPKISDTQSTIRVGKFSLVDLAGSERASVTSNRGIRLLEGANINRSLLSLANCINSLAKGQKSMFDQRFIIGLIQKDLCAPLFFFELFFKTV</sequence>
<dbReference type="PANTHER" id="PTHR47968">
    <property type="entry name" value="CENTROMERE PROTEIN E"/>
    <property type="match status" value="1"/>
</dbReference>
<dbReference type="GO" id="GO:0005874">
    <property type="term" value="C:microtubule"/>
    <property type="evidence" value="ECO:0007669"/>
    <property type="project" value="UniProtKB-KW"/>
</dbReference>
<reference evidence="10 11" key="1">
    <citation type="journal article" date="2013" name="Curr. Biol.">
        <title>The Genome of the Foraminiferan Reticulomyxa filosa.</title>
        <authorList>
            <person name="Glockner G."/>
            <person name="Hulsmann N."/>
            <person name="Schleicher M."/>
            <person name="Noegel A.A."/>
            <person name="Eichinger L."/>
            <person name="Gallinger C."/>
            <person name="Pawlowski J."/>
            <person name="Sierra R."/>
            <person name="Euteneuer U."/>
            <person name="Pillet L."/>
            <person name="Moustafa A."/>
            <person name="Platzer M."/>
            <person name="Groth M."/>
            <person name="Szafranski K."/>
            <person name="Schliwa M."/>
        </authorList>
    </citation>
    <scope>NUCLEOTIDE SEQUENCE [LARGE SCALE GENOMIC DNA]</scope>
</reference>
<evidence type="ECO:0000256" key="6">
    <source>
        <dbReference type="PROSITE-ProRule" id="PRU00283"/>
    </source>
</evidence>
<keyword evidence="3 7" id="KW-0067">ATP-binding</keyword>
<dbReference type="InterPro" id="IPR027417">
    <property type="entry name" value="P-loop_NTPase"/>
</dbReference>
<dbReference type="GO" id="GO:0005524">
    <property type="term" value="F:ATP binding"/>
    <property type="evidence" value="ECO:0007669"/>
    <property type="project" value="UniProtKB-KW"/>
</dbReference>
<protein>
    <recommendedName>
        <fullName evidence="7">Kinesin-like protein</fullName>
    </recommendedName>
</protein>
<dbReference type="InterPro" id="IPR027640">
    <property type="entry name" value="Kinesin-like_fam"/>
</dbReference>
<dbReference type="SMART" id="SM00129">
    <property type="entry name" value="KISc"/>
    <property type="match status" value="1"/>
</dbReference>
<dbReference type="PANTHER" id="PTHR47968:SF13">
    <property type="entry name" value="KINESIN-LIKE PROTEIN KIF19 ISOFORM X1"/>
    <property type="match status" value="1"/>
</dbReference>
<dbReference type="PROSITE" id="PS00411">
    <property type="entry name" value="KINESIN_MOTOR_1"/>
    <property type="match status" value="1"/>
</dbReference>
<keyword evidence="11" id="KW-1185">Reference proteome</keyword>
<dbReference type="GO" id="GO:0008017">
    <property type="term" value="F:microtubule binding"/>
    <property type="evidence" value="ECO:0007669"/>
    <property type="project" value="InterPro"/>
</dbReference>
<dbReference type="SUPFAM" id="SSF52540">
    <property type="entry name" value="P-loop containing nucleoside triphosphate hydrolases"/>
    <property type="match status" value="1"/>
</dbReference>
<organism evidence="10 11">
    <name type="scientific">Reticulomyxa filosa</name>
    <dbReference type="NCBI Taxonomy" id="46433"/>
    <lineage>
        <taxon>Eukaryota</taxon>
        <taxon>Sar</taxon>
        <taxon>Rhizaria</taxon>
        <taxon>Retaria</taxon>
        <taxon>Foraminifera</taxon>
        <taxon>Monothalamids</taxon>
        <taxon>Reticulomyxidae</taxon>
        <taxon>Reticulomyxa</taxon>
    </lineage>
</organism>
<keyword evidence="4" id="KW-0175">Coiled coil</keyword>
<dbReference type="GO" id="GO:0003777">
    <property type="term" value="F:microtubule motor activity"/>
    <property type="evidence" value="ECO:0007669"/>
    <property type="project" value="InterPro"/>
</dbReference>
<dbReference type="PRINTS" id="PR00380">
    <property type="entry name" value="KINESINHEAVY"/>
</dbReference>
<dbReference type="OrthoDB" id="3176171at2759"/>
<dbReference type="InterPro" id="IPR019821">
    <property type="entry name" value="Kinesin_motor_CS"/>
</dbReference>
<dbReference type="Pfam" id="PF00225">
    <property type="entry name" value="Kinesin"/>
    <property type="match status" value="2"/>
</dbReference>